<reference evidence="3 4" key="1">
    <citation type="submission" date="2023-11" db="EMBL/GenBank/DDBJ databases">
        <authorList>
            <person name="Okamura Y."/>
        </authorList>
    </citation>
    <scope>NUCLEOTIDE SEQUENCE [LARGE SCALE GENOMIC DNA]</scope>
</reference>
<protein>
    <recommendedName>
        <fullName evidence="2">F-box domain-containing protein</fullName>
    </recommendedName>
</protein>
<feature type="compositionally biased region" description="Polar residues" evidence="1">
    <location>
        <begin position="106"/>
        <end position="119"/>
    </location>
</feature>
<dbReference type="InterPro" id="IPR001611">
    <property type="entry name" value="Leu-rich_rpt"/>
</dbReference>
<dbReference type="Proteomes" id="UP001497472">
    <property type="component" value="Unassembled WGS sequence"/>
</dbReference>
<name>A0AAV1JEW7_9NEOP</name>
<dbReference type="Gene3D" id="3.80.10.10">
    <property type="entry name" value="Ribonuclease Inhibitor"/>
    <property type="match status" value="1"/>
</dbReference>
<feature type="domain" description="F-box" evidence="2">
    <location>
        <begin position="190"/>
        <end position="236"/>
    </location>
</feature>
<feature type="compositionally biased region" description="Polar residues" evidence="1">
    <location>
        <begin position="84"/>
        <end position="93"/>
    </location>
</feature>
<evidence type="ECO:0000313" key="4">
    <source>
        <dbReference type="Proteomes" id="UP001497472"/>
    </source>
</evidence>
<dbReference type="PROSITE" id="PS50181">
    <property type="entry name" value="FBOX"/>
    <property type="match status" value="1"/>
</dbReference>
<sequence length="509" mass="56814">MNTSAAEDDCNSLSPIVDNESLRKKIRLDTSTRKTWNLLDRSTNTDVLQEMGVSLLEPDENELLCEATTSPAKSLKRKHDIENVNPNINSVTSPKPPSPKYARTKFSPSPSTSRISPWSTEKARPLQEIFETSVPNEYLVEEETPLSQIGGEYHTGTKCSATSTGGRKLSDTHNPIKSDPGPSNSDSLGSDTFRTLSDEVILGVFKWLPKRTLAHCMLVCKRWHRVACDETLWQRLDLGNKTLSKDSIGRILSRKPIILRLASSEVGEWRPQTLSPTRVQYLDLSMCAIDCLTLESLLEHCPMLRKLSVENLRLSGRAMVLIGKCKYMETLNLTMCQDINEEGAKTILKGCSGLQSLNISWCNLSADTLDVIVESLPQKLQRLNFSGARQMTNEMVASLVEQCPRLLELDLSDCSLLGRNALISLLPLSRLEHLALSRCYLLPPHTLTKLSSMTALQYLEVWGMLPTTSLNVLKSTLPAIQINQFMFSAIARPTVGTRRTSIWGLRTRD</sequence>
<evidence type="ECO:0000313" key="3">
    <source>
        <dbReference type="EMBL" id="CAK1547908.1"/>
    </source>
</evidence>
<feature type="region of interest" description="Disordered" evidence="1">
    <location>
        <begin position="84"/>
        <end position="121"/>
    </location>
</feature>
<accession>A0AAV1JEW7</accession>
<dbReference type="PANTHER" id="PTHR16134:SF148">
    <property type="entry name" value="S-PHASE KINASE-ASSOCIATED PROTEIN 2, ISOFORM A"/>
    <property type="match status" value="1"/>
</dbReference>
<dbReference type="AlphaFoldDB" id="A0AAV1JEW7"/>
<dbReference type="Pfam" id="PF12937">
    <property type="entry name" value="F-box-like"/>
    <property type="match status" value="1"/>
</dbReference>
<feature type="region of interest" description="Disordered" evidence="1">
    <location>
        <begin position="149"/>
        <end position="190"/>
    </location>
</feature>
<comment type="caution">
    <text evidence="3">The sequence shown here is derived from an EMBL/GenBank/DDBJ whole genome shotgun (WGS) entry which is preliminary data.</text>
</comment>
<dbReference type="InterPro" id="IPR006553">
    <property type="entry name" value="Leu-rich_rpt_Cys-con_subtyp"/>
</dbReference>
<dbReference type="SMART" id="SM00256">
    <property type="entry name" value="FBOX"/>
    <property type="match status" value="1"/>
</dbReference>
<dbReference type="PANTHER" id="PTHR16134">
    <property type="entry name" value="F-BOX/TPR REPEAT PROTEIN POF3"/>
    <property type="match status" value="1"/>
</dbReference>
<evidence type="ECO:0000256" key="1">
    <source>
        <dbReference type="SAM" id="MobiDB-lite"/>
    </source>
</evidence>
<evidence type="ECO:0000259" key="2">
    <source>
        <dbReference type="PROSITE" id="PS50181"/>
    </source>
</evidence>
<keyword evidence="4" id="KW-1185">Reference proteome</keyword>
<organism evidence="3 4">
    <name type="scientific">Leptosia nina</name>
    <dbReference type="NCBI Taxonomy" id="320188"/>
    <lineage>
        <taxon>Eukaryota</taxon>
        <taxon>Metazoa</taxon>
        <taxon>Ecdysozoa</taxon>
        <taxon>Arthropoda</taxon>
        <taxon>Hexapoda</taxon>
        <taxon>Insecta</taxon>
        <taxon>Pterygota</taxon>
        <taxon>Neoptera</taxon>
        <taxon>Endopterygota</taxon>
        <taxon>Lepidoptera</taxon>
        <taxon>Glossata</taxon>
        <taxon>Ditrysia</taxon>
        <taxon>Papilionoidea</taxon>
        <taxon>Pieridae</taxon>
        <taxon>Pierinae</taxon>
        <taxon>Leptosia</taxon>
    </lineage>
</organism>
<dbReference type="EMBL" id="CAVLEF010000010">
    <property type="protein sequence ID" value="CAK1547908.1"/>
    <property type="molecule type" value="Genomic_DNA"/>
</dbReference>
<dbReference type="Pfam" id="PF13516">
    <property type="entry name" value="LRR_6"/>
    <property type="match status" value="1"/>
</dbReference>
<dbReference type="GO" id="GO:0031146">
    <property type="term" value="P:SCF-dependent proteasomal ubiquitin-dependent protein catabolic process"/>
    <property type="evidence" value="ECO:0007669"/>
    <property type="project" value="TreeGrafter"/>
</dbReference>
<dbReference type="GO" id="GO:0019005">
    <property type="term" value="C:SCF ubiquitin ligase complex"/>
    <property type="evidence" value="ECO:0007669"/>
    <property type="project" value="TreeGrafter"/>
</dbReference>
<dbReference type="InterPro" id="IPR032675">
    <property type="entry name" value="LRR_dom_sf"/>
</dbReference>
<dbReference type="InterPro" id="IPR001810">
    <property type="entry name" value="F-box_dom"/>
</dbReference>
<feature type="compositionally biased region" description="Polar residues" evidence="1">
    <location>
        <begin position="181"/>
        <end position="190"/>
    </location>
</feature>
<dbReference type="SMART" id="SM00367">
    <property type="entry name" value="LRR_CC"/>
    <property type="match status" value="5"/>
</dbReference>
<gene>
    <name evidence="3" type="ORF">LNINA_LOCUS7344</name>
</gene>
<dbReference type="SUPFAM" id="SSF52047">
    <property type="entry name" value="RNI-like"/>
    <property type="match status" value="1"/>
</dbReference>
<proteinExistence type="predicted"/>